<evidence type="ECO:0000313" key="3">
    <source>
        <dbReference type="Proteomes" id="UP000499080"/>
    </source>
</evidence>
<evidence type="ECO:0000256" key="1">
    <source>
        <dbReference type="SAM" id="MobiDB-lite"/>
    </source>
</evidence>
<name>A0A4Y2CHZ1_ARAVE</name>
<accession>A0A4Y2CHZ1</accession>
<keyword evidence="3" id="KW-1185">Reference proteome</keyword>
<comment type="caution">
    <text evidence="2">The sequence shown here is derived from an EMBL/GenBank/DDBJ whole genome shotgun (WGS) entry which is preliminary data.</text>
</comment>
<dbReference type="Proteomes" id="UP000499080">
    <property type="component" value="Unassembled WGS sequence"/>
</dbReference>
<proteinExistence type="predicted"/>
<organism evidence="2 3">
    <name type="scientific">Araneus ventricosus</name>
    <name type="common">Orbweaver spider</name>
    <name type="synonym">Epeira ventricosa</name>
    <dbReference type="NCBI Taxonomy" id="182803"/>
    <lineage>
        <taxon>Eukaryota</taxon>
        <taxon>Metazoa</taxon>
        <taxon>Ecdysozoa</taxon>
        <taxon>Arthropoda</taxon>
        <taxon>Chelicerata</taxon>
        <taxon>Arachnida</taxon>
        <taxon>Araneae</taxon>
        <taxon>Araneomorphae</taxon>
        <taxon>Entelegynae</taxon>
        <taxon>Araneoidea</taxon>
        <taxon>Araneidae</taxon>
        <taxon>Araneus</taxon>
    </lineage>
</organism>
<dbReference type="AlphaFoldDB" id="A0A4Y2CHZ1"/>
<reference evidence="2 3" key="1">
    <citation type="journal article" date="2019" name="Sci. Rep.">
        <title>Orb-weaving spider Araneus ventricosus genome elucidates the spidroin gene catalogue.</title>
        <authorList>
            <person name="Kono N."/>
            <person name="Nakamura H."/>
            <person name="Ohtoshi R."/>
            <person name="Moran D.A.P."/>
            <person name="Shinohara A."/>
            <person name="Yoshida Y."/>
            <person name="Fujiwara M."/>
            <person name="Mori M."/>
            <person name="Tomita M."/>
            <person name="Arakawa K."/>
        </authorList>
    </citation>
    <scope>NUCLEOTIDE SEQUENCE [LARGE SCALE GENOMIC DNA]</scope>
</reference>
<evidence type="ECO:0000313" key="2">
    <source>
        <dbReference type="EMBL" id="GBM04051.1"/>
    </source>
</evidence>
<dbReference type="EMBL" id="BGPR01000198">
    <property type="protein sequence ID" value="GBM04051.1"/>
    <property type="molecule type" value="Genomic_DNA"/>
</dbReference>
<feature type="region of interest" description="Disordered" evidence="1">
    <location>
        <begin position="27"/>
        <end position="48"/>
    </location>
</feature>
<protein>
    <submittedName>
        <fullName evidence="2">Uncharacterized protein</fullName>
    </submittedName>
</protein>
<sequence length="96" mass="11066">MLVFAIHRGLTLQLHVDPIVRNSSRASEQAHFSSTPFTQSNTSHQTTRCMSIVTPSQTFTRDEHVKYRLPGDRYFPVRPPVPYGLKRKVNWGRQVT</sequence>
<gene>
    <name evidence="2" type="ORF">AVEN_247927_1</name>
</gene>